<evidence type="ECO:0000313" key="2">
    <source>
        <dbReference type="EMBL" id="KAL3801259.1"/>
    </source>
</evidence>
<gene>
    <name evidence="2" type="ORF">HJC23_012659</name>
</gene>
<keyword evidence="3" id="KW-1185">Reference proteome</keyword>
<comment type="caution">
    <text evidence="2">The sequence shown here is derived from an EMBL/GenBank/DDBJ whole genome shotgun (WGS) entry which is preliminary data.</text>
</comment>
<sequence>MPFSAHHSISLFPLPKPRLHCFNCTLIPALCLDHIRKVRTHQESRRSKSLHQRIKSAQNPKWSNIHTVSGDF</sequence>
<proteinExistence type="predicted"/>
<feature type="region of interest" description="Disordered" evidence="1">
    <location>
        <begin position="41"/>
        <end position="72"/>
    </location>
</feature>
<evidence type="ECO:0000256" key="1">
    <source>
        <dbReference type="SAM" id="MobiDB-lite"/>
    </source>
</evidence>
<accession>A0ABD3QM26</accession>
<dbReference type="Proteomes" id="UP001516023">
    <property type="component" value="Unassembled WGS sequence"/>
</dbReference>
<reference evidence="2 3" key="1">
    <citation type="journal article" date="2020" name="G3 (Bethesda)">
        <title>Improved Reference Genome for Cyclotella cryptica CCMP332, a Model for Cell Wall Morphogenesis, Salinity Adaptation, and Lipid Production in Diatoms (Bacillariophyta).</title>
        <authorList>
            <person name="Roberts W.R."/>
            <person name="Downey K.M."/>
            <person name="Ruck E.C."/>
            <person name="Traller J.C."/>
            <person name="Alverson A.J."/>
        </authorList>
    </citation>
    <scope>NUCLEOTIDE SEQUENCE [LARGE SCALE GENOMIC DNA]</scope>
    <source>
        <strain evidence="2 3">CCMP332</strain>
    </source>
</reference>
<evidence type="ECO:0000313" key="3">
    <source>
        <dbReference type="Proteomes" id="UP001516023"/>
    </source>
</evidence>
<dbReference type="EMBL" id="JABMIG020000028">
    <property type="protein sequence ID" value="KAL3801259.1"/>
    <property type="molecule type" value="Genomic_DNA"/>
</dbReference>
<feature type="compositionally biased region" description="Polar residues" evidence="1">
    <location>
        <begin position="55"/>
        <end position="72"/>
    </location>
</feature>
<protein>
    <submittedName>
        <fullName evidence="2">Uncharacterized protein</fullName>
    </submittedName>
</protein>
<dbReference type="AlphaFoldDB" id="A0ABD3QM26"/>
<organism evidence="2 3">
    <name type="scientific">Cyclotella cryptica</name>
    <dbReference type="NCBI Taxonomy" id="29204"/>
    <lineage>
        <taxon>Eukaryota</taxon>
        <taxon>Sar</taxon>
        <taxon>Stramenopiles</taxon>
        <taxon>Ochrophyta</taxon>
        <taxon>Bacillariophyta</taxon>
        <taxon>Coscinodiscophyceae</taxon>
        <taxon>Thalassiosirophycidae</taxon>
        <taxon>Stephanodiscales</taxon>
        <taxon>Stephanodiscaceae</taxon>
        <taxon>Cyclotella</taxon>
    </lineage>
</organism>
<name>A0ABD3QM26_9STRA</name>